<evidence type="ECO:0000313" key="1">
    <source>
        <dbReference type="EMBL" id="MFF0499905.1"/>
    </source>
</evidence>
<sequence length="96" mass="10417">MSRADADSIHTAIVATCRRLSEAGDQVHCVRSVFLPGARHWFAMFVAENPHVVRRVVGIVQLPAVSVHAVVEFAGAADGSADAQHPSAQMERSHYR</sequence>
<comment type="caution">
    <text evidence="1">The sequence shown here is derived from an EMBL/GenBank/DDBJ whole genome shotgun (WGS) entry which is preliminary data.</text>
</comment>
<gene>
    <name evidence="1" type="ORF">ACFYU5_26130</name>
</gene>
<organism evidence="1 2">
    <name type="scientific">Nocardia aobensis</name>
    <dbReference type="NCBI Taxonomy" id="257277"/>
    <lineage>
        <taxon>Bacteria</taxon>
        <taxon>Bacillati</taxon>
        <taxon>Actinomycetota</taxon>
        <taxon>Actinomycetes</taxon>
        <taxon>Mycobacteriales</taxon>
        <taxon>Nocardiaceae</taxon>
        <taxon>Nocardia</taxon>
    </lineage>
</organism>
<dbReference type="Proteomes" id="UP001601442">
    <property type="component" value="Unassembled WGS sequence"/>
</dbReference>
<reference evidence="1 2" key="1">
    <citation type="submission" date="2024-10" db="EMBL/GenBank/DDBJ databases">
        <title>The Natural Products Discovery Center: Release of the First 8490 Sequenced Strains for Exploring Actinobacteria Biosynthetic Diversity.</title>
        <authorList>
            <person name="Kalkreuter E."/>
            <person name="Kautsar S.A."/>
            <person name="Yang D."/>
            <person name="Bader C.D."/>
            <person name="Teijaro C.N."/>
            <person name="Fluegel L."/>
            <person name="Davis C.M."/>
            <person name="Simpson J.R."/>
            <person name="Lauterbach L."/>
            <person name="Steele A.D."/>
            <person name="Gui C."/>
            <person name="Meng S."/>
            <person name="Li G."/>
            <person name="Viehrig K."/>
            <person name="Ye F."/>
            <person name="Su P."/>
            <person name="Kiefer A.F."/>
            <person name="Nichols A."/>
            <person name="Cepeda A.J."/>
            <person name="Yan W."/>
            <person name="Fan B."/>
            <person name="Jiang Y."/>
            <person name="Adhikari A."/>
            <person name="Zheng C.-J."/>
            <person name="Schuster L."/>
            <person name="Cowan T.M."/>
            <person name="Smanski M.J."/>
            <person name="Chevrette M.G."/>
            <person name="De Carvalho L.P.S."/>
            <person name="Shen B."/>
        </authorList>
    </citation>
    <scope>NUCLEOTIDE SEQUENCE [LARGE SCALE GENOMIC DNA]</scope>
    <source>
        <strain evidence="1 2">NPDC004119</strain>
    </source>
</reference>
<name>A0ABW6P9U0_9NOCA</name>
<dbReference type="RefSeq" id="WP_387398781.1">
    <property type="nucleotide sequence ID" value="NZ_JBIAMT010000005.1"/>
</dbReference>
<proteinExistence type="predicted"/>
<dbReference type="EMBL" id="JBIAMT010000005">
    <property type="protein sequence ID" value="MFF0499905.1"/>
    <property type="molecule type" value="Genomic_DNA"/>
</dbReference>
<accession>A0ABW6P9U0</accession>
<keyword evidence="2" id="KW-1185">Reference proteome</keyword>
<protein>
    <submittedName>
        <fullName evidence="1">Uncharacterized protein</fullName>
    </submittedName>
</protein>
<evidence type="ECO:0000313" key="2">
    <source>
        <dbReference type="Proteomes" id="UP001601442"/>
    </source>
</evidence>